<proteinExistence type="predicted"/>
<protein>
    <submittedName>
        <fullName evidence="2">Uncharacterized protein</fullName>
    </submittedName>
</protein>
<feature type="compositionally biased region" description="Acidic residues" evidence="1">
    <location>
        <begin position="1"/>
        <end position="14"/>
    </location>
</feature>
<name>A0A976FEW3_BRELC</name>
<evidence type="ECO:0000256" key="1">
    <source>
        <dbReference type="SAM" id="MobiDB-lite"/>
    </source>
</evidence>
<dbReference type="KEGG" id="blac:94349877"/>
<accession>A0A976FEW3</accession>
<evidence type="ECO:0000313" key="3">
    <source>
        <dbReference type="Proteomes" id="UP000294530"/>
    </source>
</evidence>
<evidence type="ECO:0000313" key="2">
    <source>
        <dbReference type="EMBL" id="TDH65471.1"/>
    </source>
</evidence>
<feature type="region of interest" description="Disordered" evidence="1">
    <location>
        <begin position="1"/>
        <end position="25"/>
    </location>
</feature>
<reference evidence="2 3" key="1">
    <citation type="journal article" date="2021" name="Genome Biol.">
        <title>AFLAP: assembly-free linkage analysis pipeline using k-mers from genome sequencing data.</title>
        <authorList>
            <person name="Fletcher K."/>
            <person name="Zhang L."/>
            <person name="Gil J."/>
            <person name="Han R."/>
            <person name="Cavanaugh K."/>
            <person name="Michelmore R."/>
        </authorList>
    </citation>
    <scope>NUCLEOTIDE SEQUENCE [LARGE SCALE GENOMIC DNA]</scope>
    <source>
        <strain evidence="2 3">SF5</strain>
    </source>
</reference>
<gene>
    <name evidence="2" type="ORF">CCR75_006134</name>
</gene>
<comment type="caution">
    <text evidence="2">The sequence shown here is derived from an EMBL/GenBank/DDBJ whole genome shotgun (WGS) entry which is preliminary data.</text>
</comment>
<sequence length="79" mass="8900">MEEDSEEDKVDDGLESYSESSHGGFKELKEDQLSCALSDAGNSLADELEWSETTMLINFPRKAVEPKRSSQYFTNVDMT</sequence>
<dbReference type="EMBL" id="SHOA02000001">
    <property type="protein sequence ID" value="TDH65471.1"/>
    <property type="molecule type" value="Genomic_DNA"/>
</dbReference>
<dbReference type="GeneID" id="94349877"/>
<dbReference type="AlphaFoldDB" id="A0A976FEW3"/>
<dbReference type="RefSeq" id="XP_067814970.1">
    <property type="nucleotide sequence ID" value="XM_067964206.1"/>
</dbReference>
<keyword evidence="3" id="KW-1185">Reference proteome</keyword>
<dbReference type="Proteomes" id="UP000294530">
    <property type="component" value="Unassembled WGS sequence"/>
</dbReference>
<organism evidence="2 3">
    <name type="scientific">Bremia lactucae</name>
    <name type="common">Lettuce downy mildew</name>
    <dbReference type="NCBI Taxonomy" id="4779"/>
    <lineage>
        <taxon>Eukaryota</taxon>
        <taxon>Sar</taxon>
        <taxon>Stramenopiles</taxon>
        <taxon>Oomycota</taxon>
        <taxon>Peronosporomycetes</taxon>
        <taxon>Peronosporales</taxon>
        <taxon>Peronosporaceae</taxon>
        <taxon>Bremia</taxon>
    </lineage>
</organism>